<reference evidence="2 3" key="1">
    <citation type="submission" date="2023-01" db="EMBL/GenBank/DDBJ databases">
        <title>Genomes from the Australian National Cyanobacteria Reference Collection.</title>
        <authorList>
            <person name="Willis A."/>
            <person name="Lee E.M.F."/>
        </authorList>
    </citation>
    <scope>NUCLEOTIDE SEQUENCE [LARGE SCALE GENOMIC DNA]</scope>
    <source>
        <strain evidence="2 3">CS-1226</strain>
    </source>
</reference>
<keyword evidence="3" id="KW-1185">Reference proteome</keyword>
<dbReference type="Proteomes" id="UP001211249">
    <property type="component" value="Unassembled WGS sequence"/>
</dbReference>
<name>A0ABT5AFA5_9CYAN</name>
<comment type="caution">
    <text evidence="2">The sequence shown here is derived from an EMBL/GenBank/DDBJ whole genome shotgun (WGS) entry which is preliminary data.</text>
</comment>
<gene>
    <name evidence="2" type="ORF">PN451_09040</name>
</gene>
<protein>
    <recommendedName>
        <fullName evidence="4">Phycobilisome protein</fullName>
    </recommendedName>
</protein>
<evidence type="ECO:0000313" key="3">
    <source>
        <dbReference type="Proteomes" id="UP001211249"/>
    </source>
</evidence>
<feature type="compositionally biased region" description="Polar residues" evidence="1">
    <location>
        <begin position="204"/>
        <end position="218"/>
    </location>
</feature>
<dbReference type="EMBL" id="JAQMUC010000050">
    <property type="protein sequence ID" value="MDB9535979.1"/>
    <property type="molecule type" value="Genomic_DNA"/>
</dbReference>
<proteinExistence type="predicted"/>
<evidence type="ECO:0008006" key="4">
    <source>
        <dbReference type="Google" id="ProtNLM"/>
    </source>
</evidence>
<accession>A0ABT5AFA5</accession>
<sequence length="218" mass="25622">MSLLKLLQTLISGTHNPELDAARINHDSLPQSEYFQGEKLSKDQLERDKQITSQRGYQLGRSLRAAIEEHYSAPEQQRVIDNLMKAIVYLGNNARIFPDMDYEDIWYTDYYDLIELAKDMGLGDRTLPHWPEESNFFNRYLELTNSDLVQIFLGFLEEALLDEYKFGADLNSWVRYLLRETLKSRQRLAREQQKEDEALRFSPTIFNTTQQNKSNNSK</sequence>
<organism evidence="2 3">
    <name type="scientific">Dolichospermum planctonicum CS-1226</name>
    <dbReference type="NCBI Taxonomy" id="3021751"/>
    <lineage>
        <taxon>Bacteria</taxon>
        <taxon>Bacillati</taxon>
        <taxon>Cyanobacteriota</taxon>
        <taxon>Cyanophyceae</taxon>
        <taxon>Nostocales</taxon>
        <taxon>Aphanizomenonaceae</taxon>
        <taxon>Dolichospermum</taxon>
        <taxon>Dolichospermum planctonicum</taxon>
    </lineage>
</organism>
<dbReference type="RefSeq" id="WP_271795846.1">
    <property type="nucleotide sequence ID" value="NZ_JAQMUC010000050.1"/>
</dbReference>
<evidence type="ECO:0000313" key="2">
    <source>
        <dbReference type="EMBL" id="MDB9535979.1"/>
    </source>
</evidence>
<evidence type="ECO:0000256" key="1">
    <source>
        <dbReference type="SAM" id="MobiDB-lite"/>
    </source>
</evidence>
<feature type="region of interest" description="Disordered" evidence="1">
    <location>
        <begin position="192"/>
        <end position="218"/>
    </location>
</feature>